<dbReference type="Proteomes" id="UP001159042">
    <property type="component" value="Unassembled WGS sequence"/>
</dbReference>
<dbReference type="EMBL" id="JANEYG010000002">
    <property type="protein sequence ID" value="KAJ8925188.1"/>
    <property type="molecule type" value="Genomic_DNA"/>
</dbReference>
<gene>
    <name evidence="2" type="ORF">NQ315_001374</name>
</gene>
<protein>
    <submittedName>
        <fullName evidence="2">Uncharacterized protein</fullName>
    </submittedName>
</protein>
<name>A0AAV8WFQ4_9CUCU</name>
<evidence type="ECO:0000313" key="3">
    <source>
        <dbReference type="Proteomes" id="UP001159042"/>
    </source>
</evidence>
<evidence type="ECO:0000313" key="2">
    <source>
        <dbReference type="EMBL" id="KAJ8925188.1"/>
    </source>
</evidence>
<sequence length="279" mass="31226">MWPLWLREPQCLCHLKALKHMRISETIWYVEFYISLLSAEEADMLLSSVGSDGGQHDAFYLKVSLPDAKPEGEACTLSSDIHVYKDLILRLLPLVNGAISGSMATNASKIYGWKMNESRSESMSIMSGDSPNTHQTDLFDFKEGRVSPAPTTSKDVGVQSGGELVQASVLVEPAKDNKEEEDNKEMSSPILNGSQDERRCSTDADDQTVQLDELHFSGSGRGEDRRQEKRKLNGEADKLDGVWVPNREPRKDTKAEEEDDNCTVKCLYYTMQCCECTIM</sequence>
<dbReference type="AlphaFoldDB" id="A0AAV8WFQ4"/>
<feature type="region of interest" description="Disordered" evidence="1">
    <location>
        <begin position="173"/>
        <end position="259"/>
    </location>
</feature>
<organism evidence="2 3">
    <name type="scientific">Exocentrus adspersus</name>
    <dbReference type="NCBI Taxonomy" id="1586481"/>
    <lineage>
        <taxon>Eukaryota</taxon>
        <taxon>Metazoa</taxon>
        <taxon>Ecdysozoa</taxon>
        <taxon>Arthropoda</taxon>
        <taxon>Hexapoda</taxon>
        <taxon>Insecta</taxon>
        <taxon>Pterygota</taxon>
        <taxon>Neoptera</taxon>
        <taxon>Endopterygota</taxon>
        <taxon>Coleoptera</taxon>
        <taxon>Polyphaga</taxon>
        <taxon>Cucujiformia</taxon>
        <taxon>Chrysomeloidea</taxon>
        <taxon>Cerambycidae</taxon>
        <taxon>Lamiinae</taxon>
        <taxon>Acanthocinini</taxon>
        <taxon>Exocentrus</taxon>
    </lineage>
</organism>
<reference evidence="2 3" key="1">
    <citation type="journal article" date="2023" name="Insect Mol. Biol.">
        <title>Genome sequencing provides insights into the evolution of gene families encoding plant cell wall-degrading enzymes in longhorned beetles.</title>
        <authorList>
            <person name="Shin N.R."/>
            <person name="Okamura Y."/>
            <person name="Kirsch R."/>
            <person name="Pauchet Y."/>
        </authorList>
    </citation>
    <scope>NUCLEOTIDE SEQUENCE [LARGE SCALE GENOMIC DNA]</scope>
    <source>
        <strain evidence="2">EAD_L_NR</strain>
    </source>
</reference>
<proteinExistence type="predicted"/>
<feature type="compositionally biased region" description="Basic and acidic residues" evidence="1">
    <location>
        <begin position="221"/>
        <end position="240"/>
    </location>
</feature>
<accession>A0AAV8WFQ4</accession>
<keyword evidence="3" id="KW-1185">Reference proteome</keyword>
<evidence type="ECO:0000256" key="1">
    <source>
        <dbReference type="SAM" id="MobiDB-lite"/>
    </source>
</evidence>
<comment type="caution">
    <text evidence="2">The sequence shown here is derived from an EMBL/GenBank/DDBJ whole genome shotgun (WGS) entry which is preliminary data.</text>
</comment>